<feature type="region of interest" description="Disordered" evidence="2">
    <location>
        <begin position="623"/>
        <end position="665"/>
    </location>
</feature>
<comment type="caution">
    <text evidence="4">The sequence shown here is derived from an EMBL/GenBank/DDBJ whole genome shotgun (WGS) entry which is preliminary data.</text>
</comment>
<dbReference type="EMBL" id="CAKOGP040001112">
    <property type="protein sequence ID" value="CAJ1942604.1"/>
    <property type="molecule type" value="Genomic_DNA"/>
</dbReference>
<dbReference type="PROSITE" id="PS50115">
    <property type="entry name" value="ARFGAP"/>
    <property type="match status" value="1"/>
</dbReference>
<dbReference type="InterPro" id="IPR038508">
    <property type="entry name" value="ArfGAP_dom_sf"/>
</dbReference>
<feature type="compositionally biased region" description="Low complexity" evidence="2">
    <location>
        <begin position="203"/>
        <end position="215"/>
    </location>
</feature>
<keyword evidence="5" id="KW-1185">Reference proteome</keyword>
<dbReference type="PANTHER" id="PTHR46085:SF3">
    <property type="entry name" value="ARF GTPASE ACTIVATING PROTEIN"/>
    <property type="match status" value="1"/>
</dbReference>
<evidence type="ECO:0000313" key="5">
    <source>
        <dbReference type="Proteomes" id="UP001295423"/>
    </source>
</evidence>
<dbReference type="InterPro" id="IPR044820">
    <property type="entry name" value="AGD14-like"/>
</dbReference>
<feature type="region of interest" description="Disordered" evidence="2">
    <location>
        <begin position="142"/>
        <end position="535"/>
    </location>
</feature>
<feature type="compositionally biased region" description="Polar residues" evidence="2">
    <location>
        <begin position="444"/>
        <end position="453"/>
    </location>
</feature>
<evidence type="ECO:0000256" key="1">
    <source>
        <dbReference type="PROSITE-ProRule" id="PRU00288"/>
    </source>
</evidence>
<dbReference type="AlphaFoldDB" id="A0AAD2CR24"/>
<evidence type="ECO:0000313" key="4">
    <source>
        <dbReference type="EMBL" id="CAJ1942604.1"/>
    </source>
</evidence>
<dbReference type="Pfam" id="PF01412">
    <property type="entry name" value="ArfGap"/>
    <property type="match status" value="1"/>
</dbReference>
<feature type="region of interest" description="Disordered" evidence="2">
    <location>
        <begin position="1"/>
        <end position="26"/>
    </location>
</feature>
<accession>A0AAD2CR24</accession>
<dbReference type="SUPFAM" id="SSF57863">
    <property type="entry name" value="ArfGap/RecO-like zinc finger"/>
    <property type="match status" value="1"/>
</dbReference>
<dbReference type="GO" id="GO:0005096">
    <property type="term" value="F:GTPase activator activity"/>
    <property type="evidence" value="ECO:0007669"/>
    <property type="project" value="InterPro"/>
</dbReference>
<feature type="compositionally biased region" description="Polar residues" evidence="2">
    <location>
        <begin position="630"/>
        <end position="639"/>
    </location>
</feature>
<feature type="compositionally biased region" description="Low complexity" evidence="2">
    <location>
        <begin position="774"/>
        <end position="795"/>
    </location>
</feature>
<evidence type="ECO:0000256" key="2">
    <source>
        <dbReference type="SAM" id="MobiDB-lite"/>
    </source>
</evidence>
<evidence type="ECO:0000259" key="3">
    <source>
        <dbReference type="PROSITE" id="PS50115"/>
    </source>
</evidence>
<reference evidence="4" key="1">
    <citation type="submission" date="2023-08" db="EMBL/GenBank/DDBJ databases">
        <authorList>
            <person name="Audoor S."/>
            <person name="Bilcke G."/>
        </authorList>
    </citation>
    <scope>NUCLEOTIDE SEQUENCE</scope>
</reference>
<dbReference type="PANTHER" id="PTHR46085">
    <property type="entry name" value="ARFGAP/RECO-RELATED"/>
    <property type="match status" value="1"/>
</dbReference>
<feature type="compositionally biased region" description="Low complexity" evidence="2">
    <location>
        <begin position="685"/>
        <end position="699"/>
    </location>
</feature>
<keyword evidence="1" id="KW-0479">Metal-binding</keyword>
<proteinExistence type="predicted"/>
<dbReference type="GO" id="GO:0008270">
    <property type="term" value="F:zinc ion binding"/>
    <property type="evidence" value="ECO:0007669"/>
    <property type="project" value="UniProtKB-KW"/>
</dbReference>
<feature type="region of interest" description="Disordered" evidence="2">
    <location>
        <begin position="685"/>
        <end position="923"/>
    </location>
</feature>
<dbReference type="PRINTS" id="PR00405">
    <property type="entry name" value="REVINTRACTNG"/>
</dbReference>
<gene>
    <name evidence="4" type="ORF">CYCCA115_LOCUS8030</name>
</gene>
<keyword evidence="1" id="KW-0863">Zinc-finger</keyword>
<feature type="compositionally biased region" description="Low complexity" evidence="2">
    <location>
        <begin position="427"/>
        <end position="439"/>
    </location>
</feature>
<organism evidence="4 5">
    <name type="scientific">Cylindrotheca closterium</name>
    <dbReference type="NCBI Taxonomy" id="2856"/>
    <lineage>
        <taxon>Eukaryota</taxon>
        <taxon>Sar</taxon>
        <taxon>Stramenopiles</taxon>
        <taxon>Ochrophyta</taxon>
        <taxon>Bacillariophyta</taxon>
        <taxon>Bacillariophyceae</taxon>
        <taxon>Bacillariophycidae</taxon>
        <taxon>Bacillariales</taxon>
        <taxon>Bacillariaceae</taxon>
        <taxon>Cylindrotheca</taxon>
    </lineage>
</organism>
<protein>
    <recommendedName>
        <fullName evidence="3">Arf-GAP domain-containing protein</fullName>
    </recommendedName>
</protein>
<sequence>MLAPPGSGGTRKAYGGNRRKTQALSPDELLRQIGRNPPNKRCADCDAKLPQCVNLTHLTFICMSCAGVHRELNSRIKGLGHSSFTEEEAQKMKETDNDKVNRIWLARYDPARDRMKAPRGNQDQQHLRAWIRKKYLSKAWYGGSGGGGGAPPQRGPPQATVAQMPPANQAATPDLLGGFGAPAPAPAPQQPANNSWDAFGGSNQQHQQPPQQQNNFANFGGSPAKAPPNDPFASGPPVQPPNNGGWDAFGGSNQQQQQQTPQQQGNFANFNSPSNAANQPPNDPFATAPAPPQQQQQNFANFGGGQPQPAAQAPPQQNFGQPQQLPPQQQQFGNFGGQQQPPQPQQMQQQPPQPQQVQQQPPPQQQFGNFGGQSPQQQQQFGNFGGQQQPPPQQQMQQPSVGQQQPNPQMVQQQAPNQIPTNMTMGQPQQQALPQNPNQFGGMNPQQLNQPGAQMTGGMPQMQATAPQTIANPTMQQPPAPQGSMMGAPSGDRMDAFNSLSIGGGGGGDAQSTISELSGAAKSQAVGNDSDDKDKKYETGQVLCYKSNGTFSLARIEKVHLDDELKPYYTIVRDFGKEKQTDNAHLQEISAGFENVLQSILQLSEEDMAKTVQFLSTMQSVQSKAPAPAGQSQPLSAPTNGPAPNMGQAPSPMMPTGQPQMGQQQAMPNISMHTAPAHNMATQAMPSIQQQNPQQPSLSGIPSPQPKQQSLGGVPSPQPKQPGLGGIPSPQPQQMGNQAVAPSPSPQQLANQIPGPPLGNQAGMGTPNRPRLPPNQMGQTGQPGMPGQNMPQQNGGQMGLAPQMTMGQPQQQMQQPQMQQQMPNQQMRQQMPNQQLGQQQMMPNQQMQQPQMQQPQMGQQQMRPNQQMGQQQMMPNQQMQQPQMGQQQMMPNQQMAPNAQRAPQMQAGAQGGQPQQGNPFDLY</sequence>
<dbReference type="Proteomes" id="UP001295423">
    <property type="component" value="Unassembled WGS sequence"/>
</dbReference>
<dbReference type="SMART" id="SM00105">
    <property type="entry name" value="ArfGap"/>
    <property type="match status" value="1"/>
</dbReference>
<feature type="compositionally biased region" description="Low complexity" evidence="2">
    <location>
        <begin position="650"/>
        <end position="665"/>
    </location>
</feature>
<dbReference type="InterPro" id="IPR037278">
    <property type="entry name" value="ARFGAP/RecO"/>
</dbReference>
<dbReference type="Gene3D" id="1.10.220.150">
    <property type="entry name" value="Arf GTPase activating protein"/>
    <property type="match status" value="1"/>
</dbReference>
<feature type="domain" description="Arf-GAP" evidence="3">
    <location>
        <begin position="27"/>
        <end position="140"/>
    </location>
</feature>
<dbReference type="CDD" id="cd08838">
    <property type="entry name" value="ArfGap_AGFG"/>
    <property type="match status" value="1"/>
</dbReference>
<feature type="compositionally biased region" description="Polar residues" evidence="2">
    <location>
        <begin position="700"/>
        <end position="711"/>
    </location>
</feature>
<dbReference type="InterPro" id="IPR001164">
    <property type="entry name" value="ArfGAP_dom"/>
</dbReference>
<feature type="compositionally biased region" description="Polar residues" evidence="2">
    <location>
        <begin position="462"/>
        <end position="475"/>
    </location>
</feature>
<feature type="compositionally biased region" description="Low complexity" evidence="2">
    <location>
        <begin position="254"/>
        <end position="420"/>
    </location>
</feature>
<name>A0AAD2CR24_9STRA</name>
<keyword evidence="1" id="KW-0862">Zinc</keyword>
<feature type="compositionally biased region" description="Low complexity" evidence="2">
    <location>
        <begin position="802"/>
        <end position="917"/>
    </location>
</feature>